<dbReference type="PRINTS" id="PR00723">
    <property type="entry name" value="SUBTILISIN"/>
</dbReference>
<dbReference type="InterPro" id="IPR000209">
    <property type="entry name" value="Peptidase_S8/S53_dom"/>
</dbReference>
<dbReference type="Gene3D" id="3.40.50.200">
    <property type="entry name" value="Peptidase S8/S53 domain"/>
    <property type="match status" value="1"/>
</dbReference>
<feature type="active site" description="Charge relay system" evidence="5">
    <location>
        <position position="162"/>
    </location>
</feature>
<evidence type="ECO:0000256" key="6">
    <source>
        <dbReference type="SAM" id="SignalP"/>
    </source>
</evidence>
<dbReference type="PANTHER" id="PTHR43806">
    <property type="entry name" value="PEPTIDASE S8"/>
    <property type="match status" value="1"/>
</dbReference>
<name>A0ABV7Z142_9BACT</name>
<comment type="caution">
    <text evidence="8">The sequence shown here is derived from an EMBL/GenBank/DDBJ whole genome shotgun (WGS) entry which is preliminary data.</text>
</comment>
<protein>
    <submittedName>
        <fullName evidence="8">S8 family serine peptidase</fullName>
    </submittedName>
</protein>
<dbReference type="PROSITE" id="PS00137">
    <property type="entry name" value="SUBTILASE_HIS"/>
    <property type="match status" value="1"/>
</dbReference>
<comment type="similarity">
    <text evidence="1 5">Belongs to the peptidase S8 family.</text>
</comment>
<evidence type="ECO:0000259" key="7">
    <source>
        <dbReference type="Pfam" id="PF00082"/>
    </source>
</evidence>
<evidence type="ECO:0000313" key="9">
    <source>
        <dbReference type="Proteomes" id="UP001595616"/>
    </source>
</evidence>
<evidence type="ECO:0000256" key="3">
    <source>
        <dbReference type="ARBA" id="ARBA00022801"/>
    </source>
</evidence>
<dbReference type="InterPro" id="IPR036852">
    <property type="entry name" value="Peptidase_S8/S53_dom_sf"/>
</dbReference>
<gene>
    <name evidence="8" type="ORF">ACFOOI_21110</name>
</gene>
<keyword evidence="2 5" id="KW-0645">Protease</keyword>
<keyword evidence="9" id="KW-1185">Reference proteome</keyword>
<dbReference type="RefSeq" id="WP_379840084.1">
    <property type="nucleotide sequence ID" value="NZ_JBHRYQ010000001.1"/>
</dbReference>
<dbReference type="Proteomes" id="UP001595616">
    <property type="component" value="Unassembled WGS sequence"/>
</dbReference>
<evidence type="ECO:0000256" key="4">
    <source>
        <dbReference type="ARBA" id="ARBA00022825"/>
    </source>
</evidence>
<organism evidence="8 9">
    <name type="scientific">Lacihabitans lacunae</name>
    <dbReference type="NCBI Taxonomy" id="1028214"/>
    <lineage>
        <taxon>Bacteria</taxon>
        <taxon>Pseudomonadati</taxon>
        <taxon>Bacteroidota</taxon>
        <taxon>Cytophagia</taxon>
        <taxon>Cytophagales</taxon>
        <taxon>Leadbetterellaceae</taxon>
        <taxon>Lacihabitans</taxon>
    </lineage>
</organism>
<keyword evidence="6" id="KW-0732">Signal</keyword>
<feature type="chain" id="PRO_5047184973" evidence="6">
    <location>
        <begin position="20"/>
        <end position="949"/>
    </location>
</feature>
<feature type="active site" description="Charge relay system" evidence="5">
    <location>
        <position position="355"/>
    </location>
</feature>
<evidence type="ECO:0000256" key="2">
    <source>
        <dbReference type="ARBA" id="ARBA00022670"/>
    </source>
</evidence>
<dbReference type="NCBIfam" id="NF045639">
    <property type="entry name" value="GCX_COOH"/>
    <property type="match status" value="1"/>
</dbReference>
<dbReference type="SUPFAM" id="SSF52743">
    <property type="entry name" value="Subtilisin-like"/>
    <property type="match status" value="1"/>
</dbReference>
<dbReference type="InterPro" id="IPR015500">
    <property type="entry name" value="Peptidase_S8_subtilisin-rel"/>
</dbReference>
<evidence type="ECO:0000313" key="8">
    <source>
        <dbReference type="EMBL" id="MFC3813179.1"/>
    </source>
</evidence>
<feature type="active site" description="Charge relay system" evidence="5">
    <location>
        <position position="199"/>
    </location>
</feature>
<accession>A0ABV7Z142</accession>
<dbReference type="InterPro" id="IPR055015">
    <property type="entry name" value="GCX_COOH"/>
</dbReference>
<dbReference type="InterPro" id="IPR022398">
    <property type="entry name" value="Peptidase_S8_His-AS"/>
</dbReference>
<dbReference type="PANTHER" id="PTHR43806:SF11">
    <property type="entry name" value="CEREVISIN-RELATED"/>
    <property type="match status" value="1"/>
</dbReference>
<reference evidence="9" key="1">
    <citation type="journal article" date="2019" name="Int. J. Syst. Evol. Microbiol.">
        <title>The Global Catalogue of Microorganisms (GCM) 10K type strain sequencing project: providing services to taxonomists for standard genome sequencing and annotation.</title>
        <authorList>
            <consortium name="The Broad Institute Genomics Platform"/>
            <consortium name="The Broad Institute Genome Sequencing Center for Infectious Disease"/>
            <person name="Wu L."/>
            <person name="Ma J."/>
        </authorList>
    </citation>
    <scope>NUCLEOTIDE SEQUENCE [LARGE SCALE GENOMIC DNA]</scope>
    <source>
        <strain evidence="9">CECT 7956</strain>
    </source>
</reference>
<dbReference type="EMBL" id="JBHRYQ010000001">
    <property type="protein sequence ID" value="MFC3813179.1"/>
    <property type="molecule type" value="Genomic_DNA"/>
</dbReference>
<proteinExistence type="inferred from homology"/>
<dbReference type="Pfam" id="PF00082">
    <property type="entry name" value="Peptidase_S8"/>
    <property type="match status" value="1"/>
</dbReference>
<dbReference type="InterPro" id="IPR050131">
    <property type="entry name" value="Peptidase_S8_subtilisin-like"/>
</dbReference>
<feature type="signal peptide" evidence="6">
    <location>
        <begin position="1"/>
        <end position="19"/>
    </location>
</feature>
<keyword evidence="4 5" id="KW-0720">Serine protease</keyword>
<dbReference type="PROSITE" id="PS51892">
    <property type="entry name" value="SUBTILASE"/>
    <property type="match status" value="1"/>
</dbReference>
<evidence type="ECO:0000256" key="5">
    <source>
        <dbReference type="PROSITE-ProRule" id="PRU01240"/>
    </source>
</evidence>
<feature type="domain" description="Peptidase S8/S53" evidence="7">
    <location>
        <begin position="155"/>
        <end position="405"/>
    </location>
</feature>
<keyword evidence="3 5" id="KW-0378">Hydrolase</keyword>
<evidence type="ECO:0000256" key="1">
    <source>
        <dbReference type="ARBA" id="ARBA00011073"/>
    </source>
</evidence>
<sequence length="949" mass="102266">MKKYFGLFLVLFSFSSTFAQKDSSKYLEGELYIRLKSSKVSTKFTSLNRISISKDLPSLNSNIKKGNFSVEKIEKSFNSAKNKDLKNIIRLKIKENDKIEELIEELKASGEYEYVGRIPKRTIIATPNDPSFSQQWSLSKIKATEAWDENSGAASVIVAVVDNSIQTNHPDLAANMLPGRDMSVDGDFDPNPPNVNFAHGTHVAGILSAVTNNAIGIAAAANNKVKILPIKATSDFESYNNISYGYEGIVWAVDNGAKIISCSWGGATYDEIEKAAIDYAYANGVIVVAAAGNDNTADLNYPAAYDHVISVASVGQTDVRSYFSSYGSKVDISAPGESILSTLPFGAYGSYSGTSMATPLVSSFLGYLLSTFPTITNAELENLMKSTSDDISSLNPGFENSLGSGRINLLNAVSCRTQNLDTLSLKISASRYFCAGDSAYLFTKKINGLSHSWYKDGTLLPSTTDSIWVNQPGVYKLKIQKGNCSRVLNTIKVLENTLVSFPSLALNKEVFYCATVADTLVQIAQMCSQPSFYEKTYSGGTVGYDNFVKSGADPTVVFSGIPGFVDSLEVTIQWQKKDGGNFNSCGNTDGGSIPYNEEVAFSLQSPEGETVELIGFGTYQRGNTTSGLVTQVFKLGVAGIPVNSLPANGTFSPSGDFSKLINAVPNGTWTLLPQDNSEIDPLCVSGFSIKIYTNYVSNVPSLSWWDSPMGGNKVSDSSKFLLPNLSVGEHLYFAQSKCNEFCPSVRTPTRVTVKTVPEIVGFSFDDVILSRAQVMAIMAAQSYSVRKSSANLYYVEGLDQNGQFYSYQISNKGPSVSPVSVCSSADYVLVATGCTGTVSWSNGETNLGIILQNLNQNMQITASCNQTSACVPPPPSIFSFSLATSPQILTGTLSQNSIQSFYGSSLESTQKINPTSQINYKGTSSVELKPGFEVKQGNVFSAQIGNCNN</sequence>